<name>A0A6S7I705_PARCT</name>
<protein>
    <submittedName>
        <fullName evidence="1">Uncharacterized protein</fullName>
    </submittedName>
</protein>
<reference evidence="1" key="1">
    <citation type="submission" date="2020-04" db="EMBL/GenBank/DDBJ databases">
        <authorList>
            <person name="Alioto T."/>
            <person name="Alioto T."/>
            <person name="Gomez Garrido J."/>
        </authorList>
    </citation>
    <scope>NUCLEOTIDE SEQUENCE</scope>
    <source>
        <strain evidence="1">A484AB</strain>
    </source>
</reference>
<evidence type="ECO:0000313" key="2">
    <source>
        <dbReference type="Proteomes" id="UP001152795"/>
    </source>
</evidence>
<sequence length="52" mass="5940">RSQKRKSAFLCVGPGFGEKQVIVLYCPCGVVVCRLFYKRAEARWANFVETVE</sequence>
<dbReference type="Proteomes" id="UP001152795">
    <property type="component" value="Unassembled WGS sequence"/>
</dbReference>
<organism evidence="1 2">
    <name type="scientific">Paramuricea clavata</name>
    <name type="common">Red gorgonian</name>
    <name type="synonym">Violescent sea-whip</name>
    <dbReference type="NCBI Taxonomy" id="317549"/>
    <lineage>
        <taxon>Eukaryota</taxon>
        <taxon>Metazoa</taxon>
        <taxon>Cnidaria</taxon>
        <taxon>Anthozoa</taxon>
        <taxon>Octocorallia</taxon>
        <taxon>Malacalcyonacea</taxon>
        <taxon>Plexauridae</taxon>
        <taxon>Paramuricea</taxon>
    </lineage>
</organism>
<feature type="non-terminal residue" evidence="1">
    <location>
        <position position="1"/>
    </location>
</feature>
<evidence type="ECO:0000313" key="1">
    <source>
        <dbReference type="EMBL" id="CAB4000218.1"/>
    </source>
</evidence>
<dbReference type="EMBL" id="CACRXK020003780">
    <property type="protein sequence ID" value="CAB4000218.1"/>
    <property type="molecule type" value="Genomic_DNA"/>
</dbReference>
<accession>A0A6S7I705</accession>
<comment type="caution">
    <text evidence="1">The sequence shown here is derived from an EMBL/GenBank/DDBJ whole genome shotgun (WGS) entry which is preliminary data.</text>
</comment>
<feature type="non-terminal residue" evidence="1">
    <location>
        <position position="52"/>
    </location>
</feature>
<dbReference type="AlphaFoldDB" id="A0A6S7I705"/>
<keyword evidence="2" id="KW-1185">Reference proteome</keyword>
<proteinExistence type="predicted"/>
<gene>
    <name evidence="1" type="ORF">PACLA_8A038301</name>
</gene>